<gene>
    <name evidence="1" type="ORF">RCA_00755</name>
</gene>
<sequence>MFSIPNVIPQFDHGMTQDMLKLKTLFL</sequence>
<accession>A0ABM5MSR6</accession>
<dbReference type="Proteomes" id="UP000007878">
    <property type="component" value="Chromosome"/>
</dbReference>
<dbReference type="EMBL" id="CP003304">
    <property type="protein sequence ID" value="AFB20728.1"/>
    <property type="molecule type" value="Genomic_DNA"/>
</dbReference>
<keyword evidence="2" id="KW-1185">Reference proteome</keyword>
<protein>
    <submittedName>
        <fullName evidence="1">Uncharacterized protein</fullName>
    </submittedName>
</protein>
<reference evidence="2" key="1">
    <citation type="submission" date="2012-02" db="EMBL/GenBank/DDBJ databases">
        <title>Complete genome sequence of Rickettsia parkeri strain Portsmouth.</title>
        <authorList>
            <person name="Johnson S.L."/>
            <person name="Munk A.C."/>
            <person name="Han S."/>
            <person name="Bruce D.C."/>
            <person name="Dasch G.A."/>
        </authorList>
    </citation>
    <scope>NUCLEOTIDE SEQUENCE [LARGE SCALE GENOMIC DNA]</scope>
    <source>
        <strain evidence="2">CA410</strain>
    </source>
</reference>
<evidence type="ECO:0000313" key="1">
    <source>
        <dbReference type="EMBL" id="AFB20728.1"/>
    </source>
</evidence>
<organism evidence="1 2">
    <name type="scientific">Rickettsia canadensis str. CA410</name>
    <dbReference type="NCBI Taxonomy" id="1105107"/>
    <lineage>
        <taxon>Bacteria</taxon>
        <taxon>Pseudomonadati</taxon>
        <taxon>Pseudomonadota</taxon>
        <taxon>Alphaproteobacteria</taxon>
        <taxon>Rickettsiales</taxon>
        <taxon>Rickettsiaceae</taxon>
        <taxon>Rickettsieae</taxon>
        <taxon>Rickettsia</taxon>
        <taxon>belli group</taxon>
    </lineage>
</organism>
<proteinExistence type="predicted"/>
<evidence type="ECO:0000313" key="2">
    <source>
        <dbReference type="Proteomes" id="UP000007878"/>
    </source>
</evidence>
<name>A0ABM5MSR6_RICCA</name>